<dbReference type="Proteomes" id="UP000197025">
    <property type="component" value="Unassembled WGS sequence"/>
</dbReference>
<reference evidence="3" key="1">
    <citation type="submission" date="2017-06" db="EMBL/GenBank/DDBJ databases">
        <authorList>
            <person name="Varghese N."/>
            <person name="Submissions S."/>
        </authorList>
    </citation>
    <scope>NUCLEOTIDE SEQUENCE [LARGE SCALE GENOMIC DNA]</scope>
    <source>
        <strain evidence="3">JAD2</strain>
    </source>
</reference>
<protein>
    <submittedName>
        <fullName evidence="2">Nucleotidyltransferase domain-containing protein</fullName>
    </submittedName>
</protein>
<name>A0A212R689_9CHLR</name>
<evidence type="ECO:0000313" key="2">
    <source>
        <dbReference type="EMBL" id="SNB67425.1"/>
    </source>
</evidence>
<evidence type="ECO:0000313" key="3">
    <source>
        <dbReference type="Proteomes" id="UP000197025"/>
    </source>
</evidence>
<sequence length="124" mass="13505">MRRIESSGSVKAISLDRDELLRRLREAAAEALEAFPELLEVRLIGSLAAGTATGTSDVDLLLRVKEISGNPLEAMKPYFFFFSRRLEIGLDLLLVGPDLPPGLEEALRGSIMLARRGEPEGTPG</sequence>
<dbReference type="InterPro" id="IPR002934">
    <property type="entry name" value="Polymerase_NTP_transf_dom"/>
</dbReference>
<keyword evidence="2" id="KW-0808">Transferase</keyword>
<evidence type="ECO:0000259" key="1">
    <source>
        <dbReference type="Pfam" id="PF01909"/>
    </source>
</evidence>
<accession>A0A212R689</accession>
<dbReference type="CDD" id="cd05403">
    <property type="entry name" value="NT_KNTase_like"/>
    <property type="match status" value="1"/>
</dbReference>
<dbReference type="Pfam" id="PF01909">
    <property type="entry name" value="NTP_transf_2"/>
    <property type="match status" value="1"/>
</dbReference>
<dbReference type="AlphaFoldDB" id="A0A212R689"/>
<dbReference type="GO" id="GO:0016779">
    <property type="term" value="F:nucleotidyltransferase activity"/>
    <property type="evidence" value="ECO:0007669"/>
    <property type="project" value="InterPro"/>
</dbReference>
<dbReference type="EMBL" id="FYEK01000031">
    <property type="protein sequence ID" value="SNB67425.1"/>
    <property type="molecule type" value="Genomic_DNA"/>
</dbReference>
<dbReference type="InterPro" id="IPR043519">
    <property type="entry name" value="NT_sf"/>
</dbReference>
<dbReference type="InParanoid" id="A0A212R689"/>
<organism evidence="2 3">
    <name type="scientific">Thermoflexus hugenholtzii JAD2</name>
    <dbReference type="NCBI Taxonomy" id="877466"/>
    <lineage>
        <taxon>Bacteria</taxon>
        <taxon>Bacillati</taxon>
        <taxon>Chloroflexota</taxon>
        <taxon>Thermoflexia</taxon>
        <taxon>Thermoflexales</taxon>
        <taxon>Thermoflexaceae</taxon>
        <taxon>Thermoflexus</taxon>
    </lineage>
</organism>
<gene>
    <name evidence="2" type="ORF">SAMN02746019_00013150</name>
</gene>
<dbReference type="Gene3D" id="3.30.460.10">
    <property type="entry name" value="Beta Polymerase, domain 2"/>
    <property type="match status" value="1"/>
</dbReference>
<feature type="domain" description="Polymerase nucleotidyl transferase" evidence="1">
    <location>
        <begin position="29"/>
        <end position="66"/>
    </location>
</feature>
<dbReference type="SUPFAM" id="SSF81301">
    <property type="entry name" value="Nucleotidyltransferase"/>
    <property type="match status" value="1"/>
</dbReference>
<keyword evidence="3" id="KW-1185">Reference proteome</keyword>
<proteinExistence type="predicted"/>